<organism evidence="1 2">
    <name type="scientific">Vararia minispora EC-137</name>
    <dbReference type="NCBI Taxonomy" id="1314806"/>
    <lineage>
        <taxon>Eukaryota</taxon>
        <taxon>Fungi</taxon>
        <taxon>Dikarya</taxon>
        <taxon>Basidiomycota</taxon>
        <taxon>Agaricomycotina</taxon>
        <taxon>Agaricomycetes</taxon>
        <taxon>Russulales</taxon>
        <taxon>Lachnocladiaceae</taxon>
        <taxon>Vararia</taxon>
    </lineage>
</organism>
<comment type="caution">
    <text evidence="1">The sequence shown here is derived from an EMBL/GenBank/DDBJ whole genome shotgun (WGS) entry which is preliminary data.</text>
</comment>
<keyword evidence="2" id="KW-1185">Reference proteome</keyword>
<proteinExistence type="predicted"/>
<reference evidence="1" key="1">
    <citation type="submission" date="2021-02" db="EMBL/GenBank/DDBJ databases">
        <authorList>
            <consortium name="DOE Joint Genome Institute"/>
            <person name="Ahrendt S."/>
            <person name="Looney B.P."/>
            <person name="Miyauchi S."/>
            <person name="Morin E."/>
            <person name="Drula E."/>
            <person name="Courty P.E."/>
            <person name="Chicoki N."/>
            <person name="Fauchery L."/>
            <person name="Kohler A."/>
            <person name="Kuo A."/>
            <person name="Labutti K."/>
            <person name="Pangilinan J."/>
            <person name="Lipzen A."/>
            <person name="Riley R."/>
            <person name="Andreopoulos W."/>
            <person name="He G."/>
            <person name="Johnson J."/>
            <person name="Barry K.W."/>
            <person name="Grigoriev I.V."/>
            <person name="Nagy L."/>
            <person name="Hibbett D."/>
            <person name="Henrissat B."/>
            <person name="Matheny P.B."/>
            <person name="Labbe J."/>
            <person name="Martin F."/>
        </authorList>
    </citation>
    <scope>NUCLEOTIDE SEQUENCE</scope>
    <source>
        <strain evidence="1">EC-137</strain>
    </source>
</reference>
<dbReference type="EMBL" id="MU273584">
    <property type="protein sequence ID" value="KAI0031332.1"/>
    <property type="molecule type" value="Genomic_DNA"/>
</dbReference>
<reference evidence="1" key="2">
    <citation type="journal article" date="2022" name="New Phytol.">
        <title>Evolutionary transition to the ectomycorrhizal habit in the genomes of a hyperdiverse lineage of mushroom-forming fungi.</title>
        <authorList>
            <person name="Looney B."/>
            <person name="Miyauchi S."/>
            <person name="Morin E."/>
            <person name="Drula E."/>
            <person name="Courty P.E."/>
            <person name="Kohler A."/>
            <person name="Kuo A."/>
            <person name="LaButti K."/>
            <person name="Pangilinan J."/>
            <person name="Lipzen A."/>
            <person name="Riley R."/>
            <person name="Andreopoulos W."/>
            <person name="He G."/>
            <person name="Johnson J."/>
            <person name="Nolan M."/>
            <person name="Tritt A."/>
            <person name="Barry K.W."/>
            <person name="Grigoriev I.V."/>
            <person name="Nagy L.G."/>
            <person name="Hibbett D."/>
            <person name="Henrissat B."/>
            <person name="Matheny P.B."/>
            <person name="Labbe J."/>
            <person name="Martin F.M."/>
        </authorList>
    </citation>
    <scope>NUCLEOTIDE SEQUENCE</scope>
    <source>
        <strain evidence="1">EC-137</strain>
    </source>
</reference>
<evidence type="ECO:0000313" key="2">
    <source>
        <dbReference type="Proteomes" id="UP000814128"/>
    </source>
</evidence>
<gene>
    <name evidence="1" type="ORF">K488DRAFT_86927</name>
</gene>
<sequence length="248" mass="27644">MSFCKHCVEGVRHEGTAEGTYEEIGGIKTYVAKPKGDYPKDKAILFLTDIFGLELPNNPLLVDDYARNGFQVYAPDLFEGDPAPANLLTTEGTPFDLQTWFPKHSGEHTGKRARAVLEALKAQGITRWGAVGYCYGARLVWDLSYDKLIHVSACSHPSLIQPEDVEKYAKECDQPLLINSCETDPQFPAEKQELADKVFADYKPGYSRPYFPGATHGFAVRGDLSDPKVKAAKEGAFKNTVEWFIKYL</sequence>
<accession>A0ACB8QI35</accession>
<name>A0ACB8QI35_9AGAM</name>
<evidence type="ECO:0000313" key="1">
    <source>
        <dbReference type="EMBL" id="KAI0031332.1"/>
    </source>
</evidence>
<dbReference type="Proteomes" id="UP000814128">
    <property type="component" value="Unassembled WGS sequence"/>
</dbReference>
<protein>
    <submittedName>
        <fullName evidence="1">Alpha/beta-hydrolase</fullName>
    </submittedName>
</protein>